<comment type="caution">
    <text evidence="1">The sequence shown here is derived from an EMBL/GenBank/DDBJ whole genome shotgun (WGS) entry which is preliminary data.</text>
</comment>
<proteinExistence type="predicted"/>
<dbReference type="OrthoDB" id="3280727at2"/>
<dbReference type="Proteomes" id="UP000185696">
    <property type="component" value="Unassembled WGS sequence"/>
</dbReference>
<evidence type="ECO:0000313" key="1">
    <source>
        <dbReference type="EMBL" id="OLF06527.1"/>
    </source>
</evidence>
<evidence type="ECO:0000313" key="2">
    <source>
        <dbReference type="Proteomes" id="UP000185696"/>
    </source>
</evidence>
<gene>
    <name evidence="1" type="ORF">BLA60_31680</name>
</gene>
<keyword evidence="2" id="KW-1185">Reference proteome</keyword>
<protein>
    <submittedName>
        <fullName evidence="1">Uncharacterized protein</fullName>
    </submittedName>
</protein>
<sequence>MESFACDGCDAALTAPLTRVSFPSHAHQTVGNGLLLPVLMRSGTYAVDPEPFGPPWHPWTEVDSPEAHGVYAPVPALSFGPAGAIVIAPGDARGTVLIPRQLDGGCCGLDERSGPNLACARCDRAVATRVDDCARWQAVWLDPGAVHRIPTDAPTSPDLVPDDVPPVDPSGEWSPRWAAEAGKALAHLVALSSGRPVTVPDGLVATMLRHVLEALLPPGPPAKRAALAGPGLPAPDPAVDLALVPRHPWTGQPWRSPGRADTVPLAFEIWTVLAFHRERPSIPATVDHPRDAPRPLLPRTAFRPDGGVFLHRLARLPAVREPALRAIHDQVSSAPYAHPF</sequence>
<dbReference type="EMBL" id="MSIF01000021">
    <property type="protein sequence ID" value="OLF06527.1"/>
    <property type="molecule type" value="Genomic_DNA"/>
</dbReference>
<accession>A0A7Z1AWI0</accession>
<name>A0A7Z1AWI0_9PSEU</name>
<reference evidence="1 2" key="1">
    <citation type="submission" date="2016-12" db="EMBL/GenBank/DDBJ databases">
        <title>The draft genome sequence of Actinophytocola xinjiangensis.</title>
        <authorList>
            <person name="Wang W."/>
            <person name="Yuan L."/>
        </authorList>
    </citation>
    <scope>NUCLEOTIDE SEQUENCE [LARGE SCALE GENOMIC DNA]</scope>
    <source>
        <strain evidence="1 2">CGMCC 4.4663</strain>
    </source>
</reference>
<dbReference type="AlphaFoldDB" id="A0A7Z1AWI0"/>
<dbReference type="RefSeq" id="WP_075136708.1">
    <property type="nucleotide sequence ID" value="NZ_MSIF01000021.1"/>
</dbReference>
<organism evidence="1 2">
    <name type="scientific">Actinophytocola xinjiangensis</name>
    <dbReference type="NCBI Taxonomy" id="485602"/>
    <lineage>
        <taxon>Bacteria</taxon>
        <taxon>Bacillati</taxon>
        <taxon>Actinomycetota</taxon>
        <taxon>Actinomycetes</taxon>
        <taxon>Pseudonocardiales</taxon>
        <taxon>Pseudonocardiaceae</taxon>
    </lineage>
</organism>